<comment type="catalytic activity">
    <reaction evidence="1 14">
        <text>Hydrolyzes free adenine bases from 7,8-dihydro-8-oxoguanine:adenine mismatched double-stranded DNA, leaving an apurinic site.</text>
        <dbReference type="EC" id="3.2.2.31"/>
    </reaction>
</comment>
<dbReference type="PANTHER" id="PTHR42944:SF1">
    <property type="entry name" value="ADENINE DNA GLYCOSYLASE"/>
    <property type="match status" value="1"/>
</dbReference>
<dbReference type="InterPro" id="IPR000445">
    <property type="entry name" value="HhH_motif"/>
</dbReference>
<dbReference type="EMBL" id="JAKLTR010000023">
    <property type="protein sequence ID" value="MCG2617650.1"/>
    <property type="molecule type" value="Genomic_DNA"/>
</dbReference>
<dbReference type="InterPro" id="IPR005760">
    <property type="entry name" value="A/G_AdeGlyc_MutY"/>
</dbReference>
<evidence type="ECO:0000313" key="17">
    <source>
        <dbReference type="Proteomes" id="UP001165367"/>
    </source>
</evidence>
<evidence type="ECO:0000313" key="16">
    <source>
        <dbReference type="EMBL" id="MCG2617650.1"/>
    </source>
</evidence>
<evidence type="ECO:0000256" key="10">
    <source>
        <dbReference type="ARBA" id="ARBA00023004"/>
    </source>
</evidence>
<dbReference type="InterPro" id="IPR011257">
    <property type="entry name" value="DNA_glycosylase"/>
</dbReference>
<sequence length="366" mass="42210">MKKTAKKRPTDEFSTLLLKWNKEKNTRDMPWKGEKDPYRIWLSEIILQQTRVEQGLAYYERFIAKFPTIKDLAAAPDTTVFKLWEGLGYYSRCRNLLVTARYISSDLNGVFPDTYDDIRALKGIGPYTASAISSFAYNLPHAVVDGNVFRVLSRIFGILTPIDSTEGKKYFTELADELLDKKNPGLYNQAIMDFGAVVCKPALPLCPTCVYNKDCYAYLEHKVNELPVKEKKTSIKKRWFYYLLIEHKGKLAIRQRTGKDIWNQLYEFPVIETTAEQETAALIDMAEQQEWIIPDKYSLSFVSPLFKQQLSHQLIAGRFISIKADRSGKLPAGAAWVSKKEMAEYPFPKFINQFLEKRDAIDQTLF</sequence>
<evidence type="ECO:0000256" key="14">
    <source>
        <dbReference type="RuleBase" id="RU365096"/>
    </source>
</evidence>
<evidence type="ECO:0000256" key="1">
    <source>
        <dbReference type="ARBA" id="ARBA00000843"/>
    </source>
</evidence>
<dbReference type="Gene3D" id="1.10.340.30">
    <property type="entry name" value="Hypothetical protein, domain 2"/>
    <property type="match status" value="1"/>
</dbReference>
<gene>
    <name evidence="16" type="primary">mutY</name>
    <name evidence="16" type="ORF">LZZ85_25340</name>
</gene>
<keyword evidence="7" id="KW-0479">Metal-binding</keyword>
<evidence type="ECO:0000256" key="8">
    <source>
        <dbReference type="ARBA" id="ARBA00022763"/>
    </source>
</evidence>
<dbReference type="CDD" id="cd03431">
    <property type="entry name" value="NUDIX_DNA_Glycosylase_C-MutY"/>
    <property type="match status" value="1"/>
</dbReference>
<dbReference type="CDD" id="cd00056">
    <property type="entry name" value="ENDO3c"/>
    <property type="match status" value="1"/>
</dbReference>
<evidence type="ECO:0000259" key="15">
    <source>
        <dbReference type="SMART" id="SM00478"/>
    </source>
</evidence>
<keyword evidence="9" id="KW-0378">Hydrolase</keyword>
<keyword evidence="13 14" id="KW-0326">Glycosidase</keyword>
<keyword evidence="17" id="KW-1185">Reference proteome</keyword>
<dbReference type="Proteomes" id="UP001165367">
    <property type="component" value="Unassembled WGS sequence"/>
</dbReference>
<organism evidence="16 17">
    <name type="scientific">Terrimonas ginsenosidimutans</name>
    <dbReference type="NCBI Taxonomy" id="2908004"/>
    <lineage>
        <taxon>Bacteria</taxon>
        <taxon>Pseudomonadati</taxon>
        <taxon>Bacteroidota</taxon>
        <taxon>Chitinophagia</taxon>
        <taxon>Chitinophagales</taxon>
        <taxon>Chitinophagaceae</taxon>
        <taxon>Terrimonas</taxon>
    </lineage>
</organism>
<evidence type="ECO:0000256" key="2">
    <source>
        <dbReference type="ARBA" id="ARBA00002933"/>
    </source>
</evidence>
<dbReference type="InterPro" id="IPR003265">
    <property type="entry name" value="HhH-GPD_domain"/>
</dbReference>
<dbReference type="InterPro" id="IPR029119">
    <property type="entry name" value="MutY_C"/>
</dbReference>
<comment type="cofactor">
    <cofactor evidence="14">
        <name>[4Fe-4S] cluster</name>
        <dbReference type="ChEBI" id="CHEBI:49883"/>
    </cofactor>
    <text evidence="14">Binds 1 [4Fe-4S] cluster.</text>
</comment>
<dbReference type="Pfam" id="PF00730">
    <property type="entry name" value="HhH-GPD"/>
    <property type="match status" value="1"/>
</dbReference>
<dbReference type="Gene3D" id="3.90.79.10">
    <property type="entry name" value="Nucleoside Triphosphate Pyrophosphohydrolase"/>
    <property type="match status" value="1"/>
</dbReference>
<evidence type="ECO:0000256" key="12">
    <source>
        <dbReference type="ARBA" id="ARBA00023204"/>
    </source>
</evidence>
<dbReference type="EC" id="3.2.2.31" evidence="4 14"/>
<dbReference type="InterPro" id="IPR023170">
    <property type="entry name" value="HhH_base_excis_C"/>
</dbReference>
<reference evidence="16" key="1">
    <citation type="submission" date="2022-01" db="EMBL/GenBank/DDBJ databases">
        <authorList>
            <person name="Jo J.-H."/>
            <person name="Im W.-T."/>
        </authorList>
    </citation>
    <scope>NUCLEOTIDE SEQUENCE</scope>
    <source>
        <strain evidence="16">NA20</strain>
    </source>
</reference>
<dbReference type="Pfam" id="PF00633">
    <property type="entry name" value="HHH"/>
    <property type="match status" value="1"/>
</dbReference>
<keyword evidence="12" id="KW-0234">DNA repair</keyword>
<dbReference type="RefSeq" id="WP_237876451.1">
    <property type="nucleotide sequence ID" value="NZ_JAKLTR010000023.1"/>
</dbReference>
<dbReference type="NCBIfam" id="TIGR01084">
    <property type="entry name" value="mutY"/>
    <property type="match status" value="1"/>
</dbReference>
<dbReference type="InterPro" id="IPR044298">
    <property type="entry name" value="MIG/MutY"/>
</dbReference>
<evidence type="ECO:0000256" key="11">
    <source>
        <dbReference type="ARBA" id="ARBA00023014"/>
    </source>
</evidence>
<dbReference type="Pfam" id="PF14815">
    <property type="entry name" value="NUDIX_4"/>
    <property type="match status" value="1"/>
</dbReference>
<keyword evidence="8 14" id="KW-0227">DNA damage</keyword>
<protein>
    <recommendedName>
        <fullName evidence="5 14">Adenine DNA glycosylase</fullName>
        <ecNumber evidence="4 14">3.2.2.31</ecNumber>
    </recommendedName>
</protein>
<comment type="similarity">
    <text evidence="3 14">Belongs to the Nth/MutY family.</text>
</comment>
<evidence type="ECO:0000256" key="5">
    <source>
        <dbReference type="ARBA" id="ARBA00022023"/>
    </source>
</evidence>
<evidence type="ECO:0000256" key="6">
    <source>
        <dbReference type="ARBA" id="ARBA00022485"/>
    </source>
</evidence>
<comment type="caution">
    <text evidence="16">The sequence shown here is derived from an EMBL/GenBank/DDBJ whole genome shotgun (WGS) entry which is preliminary data.</text>
</comment>
<feature type="domain" description="HhH-GPD" evidence="15">
    <location>
        <begin position="46"/>
        <end position="197"/>
    </location>
</feature>
<accession>A0ABS9KZ85</accession>
<dbReference type="SUPFAM" id="SSF55811">
    <property type="entry name" value="Nudix"/>
    <property type="match status" value="1"/>
</dbReference>
<evidence type="ECO:0000256" key="3">
    <source>
        <dbReference type="ARBA" id="ARBA00008343"/>
    </source>
</evidence>
<keyword evidence="11" id="KW-0411">Iron-sulfur</keyword>
<dbReference type="Gene3D" id="1.10.1670.10">
    <property type="entry name" value="Helix-hairpin-Helix base-excision DNA repair enzymes (C-terminal)"/>
    <property type="match status" value="1"/>
</dbReference>
<keyword evidence="10 14" id="KW-0408">Iron</keyword>
<dbReference type="InterPro" id="IPR015797">
    <property type="entry name" value="NUDIX_hydrolase-like_dom_sf"/>
</dbReference>
<evidence type="ECO:0000256" key="4">
    <source>
        <dbReference type="ARBA" id="ARBA00012045"/>
    </source>
</evidence>
<dbReference type="SMART" id="SM00478">
    <property type="entry name" value="ENDO3c"/>
    <property type="match status" value="1"/>
</dbReference>
<dbReference type="SUPFAM" id="SSF48150">
    <property type="entry name" value="DNA-glycosylase"/>
    <property type="match status" value="1"/>
</dbReference>
<dbReference type="PANTHER" id="PTHR42944">
    <property type="entry name" value="ADENINE DNA GLYCOSYLASE"/>
    <property type="match status" value="1"/>
</dbReference>
<evidence type="ECO:0000256" key="7">
    <source>
        <dbReference type="ARBA" id="ARBA00022723"/>
    </source>
</evidence>
<keyword evidence="6" id="KW-0004">4Fe-4S</keyword>
<evidence type="ECO:0000256" key="13">
    <source>
        <dbReference type="ARBA" id="ARBA00023295"/>
    </source>
</evidence>
<evidence type="ECO:0000256" key="9">
    <source>
        <dbReference type="ARBA" id="ARBA00022801"/>
    </source>
</evidence>
<proteinExistence type="inferred from homology"/>
<comment type="function">
    <text evidence="2">Adenine glycosylase active on G-A mispairs. MutY also corrects error-prone DNA synthesis past GO lesions which are due to the oxidatively damaged form of guanine: 7,8-dihydro-8-oxoguanine (8-oxo-dGTP).</text>
</comment>
<name>A0ABS9KZ85_9BACT</name>